<evidence type="ECO:0000313" key="3">
    <source>
        <dbReference type="Proteomes" id="UP000327044"/>
    </source>
</evidence>
<dbReference type="SUPFAM" id="SSF46938">
    <property type="entry name" value="CRAL/TRIO N-terminal domain"/>
    <property type="match status" value="1"/>
</dbReference>
<dbReference type="InterPro" id="IPR001251">
    <property type="entry name" value="CRAL-TRIO_dom"/>
</dbReference>
<dbReference type="PROSITE" id="PS50191">
    <property type="entry name" value="CRAL_TRIO"/>
    <property type="match status" value="1"/>
</dbReference>
<dbReference type="InterPro" id="IPR036273">
    <property type="entry name" value="CRAL/TRIO_N_dom_sf"/>
</dbReference>
<dbReference type="PANTHER" id="PTHR10174:SF213">
    <property type="entry name" value="CRAL-TRIO DOMAIN-CONTAINING PROTEIN"/>
    <property type="match status" value="1"/>
</dbReference>
<dbReference type="EMBL" id="VVIM01000011">
    <property type="protein sequence ID" value="KAB0791369.1"/>
    <property type="molecule type" value="Genomic_DNA"/>
</dbReference>
<dbReference type="Pfam" id="PF00650">
    <property type="entry name" value="CRAL_TRIO"/>
    <property type="match status" value="1"/>
</dbReference>
<dbReference type="SMART" id="SM00516">
    <property type="entry name" value="SEC14"/>
    <property type="match status" value="1"/>
</dbReference>
<dbReference type="SUPFAM" id="SSF52087">
    <property type="entry name" value="CRAL/TRIO domain"/>
    <property type="match status" value="1"/>
</dbReference>
<dbReference type="InterPro" id="IPR036865">
    <property type="entry name" value="CRAL-TRIO_dom_sf"/>
</dbReference>
<protein>
    <recommendedName>
        <fullName evidence="1">CRAL-TRIO domain-containing protein</fullName>
    </recommendedName>
</protein>
<gene>
    <name evidence="2" type="ORF">PPYR_03169</name>
</gene>
<feature type="domain" description="CRAL-TRIO" evidence="1">
    <location>
        <begin position="95"/>
        <end position="255"/>
    </location>
</feature>
<comment type="caution">
    <text evidence="2">The sequence shown here is derived from an EMBL/GenBank/DDBJ whole genome shotgun (WGS) entry which is preliminary data.</text>
</comment>
<dbReference type="PANTHER" id="PTHR10174">
    <property type="entry name" value="ALPHA-TOCOPHEROL TRANSFER PROTEIN-RELATED"/>
    <property type="match status" value="1"/>
</dbReference>
<dbReference type="CDD" id="cd00170">
    <property type="entry name" value="SEC14"/>
    <property type="match status" value="1"/>
</dbReference>
<reference evidence="2 3" key="1">
    <citation type="journal article" date="2018" name="Elife">
        <title>Firefly genomes illuminate parallel origins of bioluminescence in beetles.</title>
        <authorList>
            <person name="Fallon T.R."/>
            <person name="Lower S.E."/>
            <person name="Chang C.H."/>
            <person name="Bessho-Uehara M."/>
            <person name="Martin G.J."/>
            <person name="Bewick A.J."/>
            <person name="Behringer M."/>
            <person name="Debat H.J."/>
            <person name="Wong I."/>
            <person name="Day J.C."/>
            <person name="Suvorov A."/>
            <person name="Silva C.J."/>
            <person name="Stanger-Hall K.F."/>
            <person name="Hall D.W."/>
            <person name="Schmitz R.J."/>
            <person name="Nelson D.R."/>
            <person name="Lewis S.M."/>
            <person name="Shigenobu S."/>
            <person name="Bybee S.M."/>
            <person name="Larracuente A.M."/>
            <person name="Oba Y."/>
            <person name="Weng J.K."/>
        </authorList>
    </citation>
    <scope>NUCLEOTIDE SEQUENCE [LARGE SCALE GENOMIC DNA]</scope>
    <source>
        <strain evidence="2">1611_PpyrPB1</strain>
        <tissue evidence="2">Whole body</tissue>
    </source>
</reference>
<dbReference type="InParanoid" id="A0A5N4A256"/>
<name>A0A5N4A256_PHOPY</name>
<dbReference type="AlphaFoldDB" id="A0A5N4A256"/>
<dbReference type="GO" id="GO:0016020">
    <property type="term" value="C:membrane"/>
    <property type="evidence" value="ECO:0007669"/>
    <property type="project" value="TreeGrafter"/>
</dbReference>
<accession>A0A5N4A256</accession>
<dbReference type="GO" id="GO:1902936">
    <property type="term" value="F:phosphatidylinositol bisphosphate binding"/>
    <property type="evidence" value="ECO:0007669"/>
    <property type="project" value="TreeGrafter"/>
</dbReference>
<evidence type="ECO:0000259" key="1">
    <source>
        <dbReference type="PROSITE" id="PS50191"/>
    </source>
</evidence>
<keyword evidence="3" id="KW-1185">Reference proteome</keyword>
<sequence>MHSPTLQELPYGMDDENVALEYRRHKDLREEDIQSLKEWYAKQVHLPPISEMHLIVFLHSCYWSIERAKSTLERFFTYRKAWPEFFAGTDPRRPKMLSDMEVVLYAFLPKRTPENYRVFYIKLLDHDLSRYVLKDQLKIMDMVLVVDILRSGTSDGLVIVCDFEDATVGHVLKTHVTEVKKFLTYLQEALPVRLKGLYYTNLGPIADLFKGLIKPLINKKLLECLHFTDSFEGVLKFVPQECFPKEFGGTAPSIYDLHVEMQDLLLSNVQFFIETEKMVTDESRRDRRPSYMDRDLGIGAVGSFKQLEFD</sequence>
<dbReference type="Proteomes" id="UP000327044">
    <property type="component" value="Unassembled WGS sequence"/>
</dbReference>
<proteinExistence type="predicted"/>
<evidence type="ECO:0000313" key="2">
    <source>
        <dbReference type="EMBL" id="KAB0791369.1"/>
    </source>
</evidence>
<organism evidence="2 3">
    <name type="scientific">Photinus pyralis</name>
    <name type="common">Common eastern firefly</name>
    <name type="synonym">Lampyris pyralis</name>
    <dbReference type="NCBI Taxonomy" id="7054"/>
    <lineage>
        <taxon>Eukaryota</taxon>
        <taxon>Metazoa</taxon>
        <taxon>Ecdysozoa</taxon>
        <taxon>Arthropoda</taxon>
        <taxon>Hexapoda</taxon>
        <taxon>Insecta</taxon>
        <taxon>Pterygota</taxon>
        <taxon>Neoptera</taxon>
        <taxon>Endopterygota</taxon>
        <taxon>Coleoptera</taxon>
        <taxon>Polyphaga</taxon>
        <taxon>Elateriformia</taxon>
        <taxon>Elateroidea</taxon>
        <taxon>Lampyridae</taxon>
        <taxon>Lampyrinae</taxon>
        <taxon>Photinus</taxon>
    </lineage>
</organism>
<dbReference type="Gene3D" id="3.40.525.10">
    <property type="entry name" value="CRAL-TRIO lipid binding domain"/>
    <property type="match status" value="1"/>
</dbReference>